<sequence length="219" mass="24157">MLDTTFLVAAVPARAATADRDIESVLEDIFGGYDVERVSSVEHAVSSIATLVEIERILVIAEEPSVTSDLYNLLLFPDIEFPLARTVANEFFKRARVVTEQSPLDVYNITSIIESGIYGGALYFVKHELNAFLVMKAAGSWLVIECARGFGLGLRNKSQELIETLLSIPISKLRKRVTPPGFSEPTSNVDTADDDQRVDEIGSVEIDEPQDEIERGPQL</sequence>
<protein>
    <submittedName>
        <fullName evidence="2">Uncharacterized protein</fullName>
    </submittedName>
</protein>
<feature type="region of interest" description="Disordered" evidence="1">
    <location>
        <begin position="177"/>
        <end position="219"/>
    </location>
</feature>
<dbReference type="EMBL" id="CABR01000157">
    <property type="protein sequence ID" value="CBI11680.1"/>
    <property type="molecule type" value="Genomic_DNA"/>
</dbReference>
<gene>
    <name evidence="2" type="ORF">CARN7_2518</name>
</gene>
<comment type="caution">
    <text evidence="2">The sequence shown here is derived from an EMBL/GenBank/DDBJ whole genome shotgun (WGS) entry which is preliminary data.</text>
</comment>
<organism evidence="2">
    <name type="scientific">mine drainage metagenome</name>
    <dbReference type="NCBI Taxonomy" id="410659"/>
    <lineage>
        <taxon>unclassified sequences</taxon>
        <taxon>metagenomes</taxon>
        <taxon>ecological metagenomes</taxon>
    </lineage>
</organism>
<proteinExistence type="predicted"/>
<reference evidence="2" key="1">
    <citation type="submission" date="2009-10" db="EMBL/GenBank/DDBJ databases">
        <title>Diversity of trophic interactions inside an arsenic-rich microbial ecosystem.</title>
        <authorList>
            <person name="Bertin P.N."/>
            <person name="Heinrich-Salmeron A."/>
            <person name="Pelletier E."/>
            <person name="Goulhen-Chollet F."/>
            <person name="Arsene-Ploetze F."/>
            <person name="Gallien S."/>
            <person name="Calteau A."/>
            <person name="Vallenet D."/>
            <person name="Casiot C."/>
            <person name="Chane-Woon-Ming B."/>
            <person name="Giloteaux L."/>
            <person name="Barakat M."/>
            <person name="Bonnefoy V."/>
            <person name="Bruneel O."/>
            <person name="Chandler M."/>
            <person name="Cleiss J."/>
            <person name="Duran R."/>
            <person name="Elbaz-Poulichet F."/>
            <person name="Fonknechten N."/>
            <person name="Lauga B."/>
            <person name="Mornico D."/>
            <person name="Ortet P."/>
            <person name="Schaeffer C."/>
            <person name="Siguier P."/>
            <person name="Alexander Thil Smith A."/>
            <person name="Van Dorsselaer A."/>
            <person name="Weissenbach J."/>
            <person name="Medigue C."/>
            <person name="Le Paslier D."/>
        </authorList>
    </citation>
    <scope>NUCLEOTIDE SEQUENCE</scope>
</reference>
<dbReference type="AlphaFoldDB" id="E6QWQ6"/>
<name>E6QWQ6_9ZZZZ</name>
<evidence type="ECO:0000256" key="1">
    <source>
        <dbReference type="SAM" id="MobiDB-lite"/>
    </source>
</evidence>
<accession>E6QWQ6</accession>
<evidence type="ECO:0000313" key="2">
    <source>
        <dbReference type="EMBL" id="CBI11680.1"/>
    </source>
</evidence>